<evidence type="ECO:0000256" key="3">
    <source>
        <dbReference type="ARBA" id="ARBA00023242"/>
    </source>
</evidence>
<dbReference type="EMBL" id="CAJEWN010000069">
    <property type="protein sequence ID" value="CAD2158230.1"/>
    <property type="molecule type" value="Genomic_DNA"/>
</dbReference>
<dbReference type="PANTHER" id="PTHR12933">
    <property type="entry name" value="ORF PROTEIN-RELATED"/>
    <property type="match status" value="1"/>
</dbReference>
<dbReference type="GO" id="GO:0019843">
    <property type="term" value="F:rRNA binding"/>
    <property type="evidence" value="ECO:0007669"/>
    <property type="project" value="TreeGrafter"/>
</dbReference>
<evidence type="ECO:0000259" key="6">
    <source>
        <dbReference type="Pfam" id="PF22916"/>
    </source>
</evidence>
<sequence length="649" mass="76120">MKIKIFKRKRPKETKEPENKKRTKKEASQQKIDQNGMNGTSNLKEKEKEINSDFFSAHFCKEQLDDENNSPLLKRLLAGHAYAQKEDFDNLFEEHSASISTWGHSTSNLTKQLKTDDIITLKRLLRLYKNKLVSKEKEQNFQENLFTNFMGRYFDVCCSTREDCTELICLHSLNHLMRTRNLIIGNKQRLQKAKDEAQTRTLLLVDDYFIEKCRDQGLSRPKILILCPFRKFAHKIVCTMKDLLFTPEEKPFLQNWAKFDEEYGNEDGNKINEKRQVSDDFKELMSGNVDDCFRLGIGLAKKCLKLYTNFEESDILLCSPLGIKMIIGENEGESKEGDSNKKDAGSSDFLASIEIVIIERADILIMQNWEHLINTISALNKMPSKVSTDITRIRRWSSIDGLAKHYRQTICFSQINFVEMHSLFAQHCSNFAGIATIKQNLPELLPVKQFFYPSIQYFHRFEAISPTEQANERFKYFVEQILPKCETGTLIFIPSYFDFVRIRNFLKKRNNETFVQLHEYAEQGKIAKARLLFFKGERKLMLFTERLHFFFRYQIKGIRSLLFYQPPINPEFYPEFLQMSATLQKKDFDNQENDKLQKSSQQQQQNSIKHVNSLMLYCRFDILRLENIFGLKATQRLLSGDAIQNLKLE</sequence>
<comment type="caution">
    <text evidence="7">The sequence shown here is derived from an EMBL/GenBank/DDBJ whole genome shotgun (WGS) entry which is preliminary data.</text>
</comment>
<feature type="domain" description="UTP25 NTP hydrolase-like" evidence="6">
    <location>
        <begin position="159"/>
        <end position="433"/>
    </location>
</feature>
<dbReference type="GO" id="GO:0000462">
    <property type="term" value="P:maturation of SSU-rRNA from tricistronic rRNA transcript (SSU-rRNA, 5.8S rRNA, LSU-rRNA)"/>
    <property type="evidence" value="ECO:0007669"/>
    <property type="project" value="TreeGrafter"/>
</dbReference>
<dbReference type="Proteomes" id="UP000580250">
    <property type="component" value="Unassembled WGS sequence"/>
</dbReference>
<feature type="compositionally biased region" description="Basic residues" evidence="4">
    <location>
        <begin position="1"/>
        <end position="12"/>
    </location>
</feature>
<keyword evidence="3" id="KW-0539">Nucleus</keyword>
<evidence type="ECO:0000313" key="7">
    <source>
        <dbReference type="EMBL" id="CAD2158230.1"/>
    </source>
</evidence>
<dbReference type="Pfam" id="PF22916">
    <property type="entry name" value="UTP25_NTPase-like"/>
    <property type="match status" value="1"/>
</dbReference>
<evidence type="ECO:0000256" key="4">
    <source>
        <dbReference type="SAM" id="MobiDB-lite"/>
    </source>
</evidence>
<organism evidence="7 8">
    <name type="scientific">Meloidogyne enterolobii</name>
    <name type="common">Root-knot nematode worm</name>
    <name type="synonym">Meloidogyne mayaguensis</name>
    <dbReference type="NCBI Taxonomy" id="390850"/>
    <lineage>
        <taxon>Eukaryota</taxon>
        <taxon>Metazoa</taxon>
        <taxon>Ecdysozoa</taxon>
        <taxon>Nematoda</taxon>
        <taxon>Chromadorea</taxon>
        <taxon>Rhabditida</taxon>
        <taxon>Tylenchina</taxon>
        <taxon>Tylenchomorpha</taxon>
        <taxon>Tylenchoidea</taxon>
        <taxon>Meloidogynidae</taxon>
        <taxon>Meloidogyninae</taxon>
        <taxon>Meloidogyne</taxon>
    </lineage>
</organism>
<proteinExistence type="inferred from homology"/>
<dbReference type="GO" id="GO:0032040">
    <property type="term" value="C:small-subunit processome"/>
    <property type="evidence" value="ECO:0007669"/>
    <property type="project" value="TreeGrafter"/>
</dbReference>
<dbReference type="InterPro" id="IPR053940">
    <property type="entry name" value="UTP25_NTPase-like"/>
</dbReference>
<comment type="similarity">
    <text evidence="2">Belongs to the UTP25 family.</text>
</comment>
<dbReference type="InterPro" id="IPR053939">
    <property type="entry name" value="UTP25_C"/>
</dbReference>
<dbReference type="GO" id="GO:0034511">
    <property type="term" value="F:U3 snoRNA binding"/>
    <property type="evidence" value="ECO:0007669"/>
    <property type="project" value="InterPro"/>
</dbReference>
<gene>
    <name evidence="7" type="ORF">MENT_LOCUS13058</name>
</gene>
<comment type="subcellular location">
    <subcellularLocation>
        <location evidence="1">Nucleus</location>
        <location evidence="1">Nucleolus</location>
    </subcellularLocation>
</comment>
<dbReference type="OrthoDB" id="10264378at2759"/>
<evidence type="ECO:0000313" key="8">
    <source>
        <dbReference type="Proteomes" id="UP000580250"/>
    </source>
</evidence>
<protein>
    <submittedName>
        <fullName evidence="7">Uncharacterized protein</fullName>
    </submittedName>
</protein>
<feature type="compositionally biased region" description="Polar residues" evidence="4">
    <location>
        <begin position="29"/>
        <end position="42"/>
    </location>
</feature>
<name>A0A6V7UIX2_MELEN</name>
<feature type="compositionally biased region" description="Basic and acidic residues" evidence="4">
    <location>
        <begin position="13"/>
        <end position="28"/>
    </location>
</feature>
<dbReference type="AlphaFoldDB" id="A0A6V7UIX2"/>
<evidence type="ECO:0000256" key="1">
    <source>
        <dbReference type="ARBA" id="ARBA00004604"/>
    </source>
</evidence>
<reference evidence="7 8" key="1">
    <citation type="submission" date="2020-08" db="EMBL/GenBank/DDBJ databases">
        <authorList>
            <person name="Koutsovoulos G."/>
            <person name="Danchin GJ E."/>
        </authorList>
    </citation>
    <scope>NUCLEOTIDE SEQUENCE [LARGE SCALE GENOMIC DNA]</scope>
</reference>
<evidence type="ECO:0000259" key="5">
    <source>
        <dbReference type="Pfam" id="PF06862"/>
    </source>
</evidence>
<evidence type="ECO:0000256" key="2">
    <source>
        <dbReference type="ARBA" id="ARBA00009223"/>
    </source>
</evidence>
<dbReference type="InterPro" id="IPR010678">
    <property type="entry name" value="UTP25"/>
</dbReference>
<dbReference type="Pfam" id="PF06862">
    <property type="entry name" value="Utp25_C"/>
    <property type="match status" value="1"/>
</dbReference>
<feature type="region of interest" description="Disordered" evidence="4">
    <location>
        <begin position="1"/>
        <end position="43"/>
    </location>
</feature>
<dbReference type="PANTHER" id="PTHR12933:SF0">
    <property type="entry name" value="U3 SMALL NUCLEOLAR RNA-ASSOCIATED PROTEIN 25 HOMOLOG"/>
    <property type="match status" value="1"/>
</dbReference>
<feature type="domain" description="UTP25 C-terminal" evidence="5">
    <location>
        <begin position="456"/>
        <end position="641"/>
    </location>
</feature>
<accession>A0A6V7UIX2</accession>